<feature type="transmembrane region" description="Helical" evidence="1">
    <location>
        <begin position="116"/>
        <end position="133"/>
    </location>
</feature>
<reference evidence="2 3" key="1">
    <citation type="submission" date="2015-05" db="EMBL/GenBank/DDBJ databases">
        <title>Genome sequence of Mycobacterium heraklionense Davo strain.</title>
        <authorList>
            <person name="Greninger A.L."/>
            <person name="Cunningham G."/>
            <person name="Miller S."/>
        </authorList>
    </citation>
    <scope>NUCLEOTIDE SEQUENCE [LARGE SCALE GENOMIC DNA]</scope>
    <source>
        <strain evidence="2 3">Davo</strain>
    </source>
</reference>
<evidence type="ECO:0000313" key="3">
    <source>
        <dbReference type="Proteomes" id="UP000036464"/>
    </source>
</evidence>
<comment type="caution">
    <text evidence="2">The sequence shown here is derived from an EMBL/GenBank/DDBJ whole genome shotgun (WGS) entry which is preliminary data.</text>
</comment>
<evidence type="ECO:0000313" key="2">
    <source>
        <dbReference type="EMBL" id="KLO26405.1"/>
    </source>
</evidence>
<sequence>MSVSVQSQARTRLFARVIGPFLIILTVTALFRAPQVWERASEYRADPLWLWSTGAFTLLAGLIVLALHPYWRGAAAVCVSLTGWITTLKGLALVVFPDGGMSAANVAMRAEGWTRAAYVLFALIGLYLTYVGWTPSRDREPSSQYVGP</sequence>
<keyword evidence="1" id="KW-1133">Transmembrane helix</keyword>
<keyword evidence="1" id="KW-0472">Membrane</keyword>
<gene>
    <name evidence="2" type="ORF">ABW16_19815</name>
</gene>
<dbReference type="Proteomes" id="UP000036464">
    <property type="component" value="Unassembled WGS sequence"/>
</dbReference>
<name>A0ABR5FAY9_9MYCO</name>
<dbReference type="RefSeq" id="WP_047320952.1">
    <property type="nucleotide sequence ID" value="NZ_LDPO01000022.1"/>
</dbReference>
<dbReference type="EMBL" id="LDPO01000022">
    <property type="protein sequence ID" value="KLO26405.1"/>
    <property type="molecule type" value="Genomic_DNA"/>
</dbReference>
<keyword evidence="3" id="KW-1185">Reference proteome</keyword>
<keyword evidence="1" id="KW-0812">Transmembrane</keyword>
<feature type="transmembrane region" description="Helical" evidence="1">
    <location>
        <begin position="48"/>
        <end position="67"/>
    </location>
</feature>
<protein>
    <recommendedName>
        <fullName evidence="4">Integral membrane protein</fullName>
    </recommendedName>
</protein>
<feature type="transmembrane region" description="Helical" evidence="1">
    <location>
        <begin position="74"/>
        <end position="96"/>
    </location>
</feature>
<proteinExistence type="predicted"/>
<evidence type="ECO:0000256" key="1">
    <source>
        <dbReference type="SAM" id="Phobius"/>
    </source>
</evidence>
<feature type="transmembrane region" description="Helical" evidence="1">
    <location>
        <begin position="13"/>
        <end position="33"/>
    </location>
</feature>
<evidence type="ECO:0008006" key="4">
    <source>
        <dbReference type="Google" id="ProtNLM"/>
    </source>
</evidence>
<accession>A0ABR5FAY9</accession>
<organism evidence="2 3">
    <name type="scientific">Mycolicibacter heraklionensis</name>
    <dbReference type="NCBI Taxonomy" id="512402"/>
    <lineage>
        <taxon>Bacteria</taxon>
        <taxon>Bacillati</taxon>
        <taxon>Actinomycetota</taxon>
        <taxon>Actinomycetes</taxon>
        <taxon>Mycobacteriales</taxon>
        <taxon>Mycobacteriaceae</taxon>
        <taxon>Mycolicibacter</taxon>
    </lineage>
</organism>